<name>R0K727_ANAPL</name>
<dbReference type="EMBL" id="KB742679">
    <property type="protein sequence ID" value="EOB05597.1"/>
    <property type="molecule type" value="Genomic_DNA"/>
</dbReference>
<sequence length="290" mass="33324">MHDSTQTGQLTLSYTDPKAVESRVLFPSAVPERMTVYTEKYTYSFSGSKPSRHHPKRCLVTQQPVSSDLTCQNIKSINQCWNYFSVFNTTARRGKIGCLTERKRNFRFRDFHFREKKMSKIEPNTQEELTLQCAWKEQIALDGCGLRLVPAVSQELFWVLLYSDGTSRQDIQVHFVCGHLGISMLYLLCMLHTAGTPLKSVLSVAGNFVYAKAWMVIPGILENPLSSTVQRFFGKMCEVKALTPRWQHSPAELLEANYWKTLYILEKNKNRRLFTASQKEKEIACFVSVI</sequence>
<accession>R0K727</accession>
<keyword evidence="2" id="KW-1185">Reference proteome</keyword>
<evidence type="ECO:0000313" key="2">
    <source>
        <dbReference type="Proteomes" id="UP000296049"/>
    </source>
</evidence>
<dbReference type="Proteomes" id="UP000296049">
    <property type="component" value="Unassembled WGS sequence"/>
</dbReference>
<gene>
    <name evidence="1" type="ORF">Anapl_13665</name>
</gene>
<protein>
    <submittedName>
        <fullName evidence="1">Uncharacterized protein</fullName>
    </submittedName>
</protein>
<organism evidence="1 2">
    <name type="scientific">Anas platyrhynchos</name>
    <name type="common">Mallard</name>
    <name type="synonym">Anas boschas</name>
    <dbReference type="NCBI Taxonomy" id="8839"/>
    <lineage>
        <taxon>Eukaryota</taxon>
        <taxon>Metazoa</taxon>
        <taxon>Chordata</taxon>
        <taxon>Craniata</taxon>
        <taxon>Vertebrata</taxon>
        <taxon>Euteleostomi</taxon>
        <taxon>Archelosauria</taxon>
        <taxon>Archosauria</taxon>
        <taxon>Dinosauria</taxon>
        <taxon>Saurischia</taxon>
        <taxon>Theropoda</taxon>
        <taxon>Coelurosauria</taxon>
        <taxon>Aves</taxon>
        <taxon>Neognathae</taxon>
        <taxon>Galloanserae</taxon>
        <taxon>Anseriformes</taxon>
        <taxon>Anatidae</taxon>
        <taxon>Anatinae</taxon>
        <taxon>Anas</taxon>
    </lineage>
</organism>
<dbReference type="AlphaFoldDB" id="R0K727"/>
<evidence type="ECO:0000313" key="1">
    <source>
        <dbReference type="EMBL" id="EOB05597.1"/>
    </source>
</evidence>
<proteinExistence type="predicted"/>
<reference evidence="2" key="1">
    <citation type="journal article" date="2013" name="Nat. Genet.">
        <title>The duck genome and transcriptome provide insight into an avian influenza virus reservoir species.</title>
        <authorList>
            <person name="Huang Y."/>
            <person name="Li Y."/>
            <person name="Burt D.W."/>
            <person name="Chen H."/>
            <person name="Zhang Y."/>
            <person name="Qian W."/>
            <person name="Kim H."/>
            <person name="Gan S."/>
            <person name="Zhao Y."/>
            <person name="Li J."/>
            <person name="Yi K."/>
            <person name="Feng H."/>
            <person name="Zhu P."/>
            <person name="Li B."/>
            <person name="Liu Q."/>
            <person name="Fairley S."/>
            <person name="Magor K.E."/>
            <person name="Du Z."/>
            <person name="Hu X."/>
            <person name="Goodman L."/>
            <person name="Tafer H."/>
            <person name="Vignal A."/>
            <person name="Lee T."/>
            <person name="Kim K.W."/>
            <person name="Sheng Z."/>
            <person name="An Y."/>
            <person name="Searle S."/>
            <person name="Herrero J."/>
            <person name="Groenen M.A."/>
            <person name="Crooijmans R.P."/>
            <person name="Faraut T."/>
            <person name="Cai Q."/>
            <person name="Webster R.G."/>
            <person name="Aldridge J.R."/>
            <person name="Warren W.C."/>
            <person name="Bartschat S."/>
            <person name="Kehr S."/>
            <person name="Marz M."/>
            <person name="Stadler P.F."/>
            <person name="Smith J."/>
            <person name="Kraus R.H."/>
            <person name="Zhao Y."/>
            <person name="Ren L."/>
            <person name="Fei J."/>
            <person name="Morisson M."/>
            <person name="Kaiser P."/>
            <person name="Griffin D.K."/>
            <person name="Rao M."/>
            <person name="Pitel F."/>
            <person name="Wang J."/>
            <person name="Li N."/>
        </authorList>
    </citation>
    <scope>NUCLEOTIDE SEQUENCE [LARGE SCALE GENOMIC DNA]</scope>
</reference>